<dbReference type="GO" id="GO:1902600">
    <property type="term" value="P:proton transmembrane transport"/>
    <property type="evidence" value="ECO:0007669"/>
    <property type="project" value="UniProtKB-KW"/>
</dbReference>
<reference evidence="15" key="1">
    <citation type="journal article" date="2020" name="mSystems">
        <title>Genome- and Community-Level Interaction Insights into Carbon Utilization and Element Cycling Functions of Hydrothermarchaeota in Hydrothermal Sediment.</title>
        <authorList>
            <person name="Zhou Z."/>
            <person name="Liu Y."/>
            <person name="Xu W."/>
            <person name="Pan J."/>
            <person name="Luo Z.H."/>
            <person name="Li M."/>
        </authorList>
    </citation>
    <scope>NUCLEOTIDE SEQUENCE [LARGE SCALE GENOMIC DNA]</scope>
    <source>
        <strain evidence="15">HyVt-577</strain>
    </source>
</reference>
<dbReference type="EMBL" id="DRQG01000052">
    <property type="protein sequence ID" value="HGY55130.1"/>
    <property type="molecule type" value="Genomic_DNA"/>
</dbReference>
<keyword evidence="9 12" id="KW-1133">Transmembrane helix</keyword>
<evidence type="ECO:0000256" key="12">
    <source>
        <dbReference type="SAM" id="Phobius"/>
    </source>
</evidence>
<evidence type="ECO:0000259" key="13">
    <source>
        <dbReference type="Pfam" id="PF01618"/>
    </source>
</evidence>
<comment type="subcellular location">
    <subcellularLocation>
        <location evidence="1">Cell membrane</location>
        <topology evidence="1">Multi-pass membrane protein</topology>
    </subcellularLocation>
</comment>
<dbReference type="GO" id="GO:0071978">
    <property type="term" value="P:bacterial-type flagellum-dependent swarming motility"/>
    <property type="evidence" value="ECO:0007669"/>
    <property type="project" value="InterPro"/>
</dbReference>
<dbReference type="InterPro" id="IPR047055">
    <property type="entry name" value="MotA-like"/>
</dbReference>
<dbReference type="InterPro" id="IPR000540">
    <property type="entry name" value="Flag_MotA_CS"/>
</dbReference>
<name>A0A7V4WUE4_CALAY</name>
<keyword evidence="4" id="KW-1003">Cell membrane</keyword>
<dbReference type="AlphaFoldDB" id="A0A7V4WUE4"/>
<keyword evidence="5" id="KW-0145">Chemotaxis</keyword>
<organism evidence="15">
    <name type="scientific">Caldithrix abyssi</name>
    <dbReference type="NCBI Taxonomy" id="187145"/>
    <lineage>
        <taxon>Bacteria</taxon>
        <taxon>Pseudomonadati</taxon>
        <taxon>Calditrichota</taxon>
        <taxon>Calditrichia</taxon>
        <taxon>Calditrichales</taxon>
        <taxon>Calditrichaceae</taxon>
        <taxon>Caldithrix</taxon>
    </lineage>
</organism>
<accession>A0A7V4WUE4</accession>
<evidence type="ECO:0000256" key="4">
    <source>
        <dbReference type="ARBA" id="ARBA00022475"/>
    </source>
</evidence>
<dbReference type="Pfam" id="PF20560">
    <property type="entry name" value="MotA_N"/>
    <property type="match status" value="1"/>
</dbReference>
<feature type="domain" description="MotA/TolQ/ExbB proton channel" evidence="13">
    <location>
        <begin position="101"/>
        <end position="218"/>
    </location>
</feature>
<evidence type="ECO:0000256" key="5">
    <source>
        <dbReference type="ARBA" id="ARBA00022500"/>
    </source>
</evidence>
<dbReference type="PANTHER" id="PTHR30433:SF2">
    <property type="entry name" value="MOTILITY PROTEIN A"/>
    <property type="match status" value="1"/>
</dbReference>
<evidence type="ECO:0000256" key="11">
    <source>
        <dbReference type="ARBA" id="ARBA00023136"/>
    </source>
</evidence>
<evidence type="ECO:0000256" key="2">
    <source>
        <dbReference type="ARBA" id="ARBA00008038"/>
    </source>
</evidence>
<gene>
    <name evidence="15" type="ORF">ENK44_05490</name>
</gene>
<feature type="transmembrane region" description="Helical" evidence="12">
    <location>
        <begin position="29"/>
        <end position="50"/>
    </location>
</feature>
<feature type="transmembrane region" description="Helical" evidence="12">
    <location>
        <begin position="144"/>
        <end position="168"/>
    </location>
</feature>
<evidence type="ECO:0000256" key="8">
    <source>
        <dbReference type="ARBA" id="ARBA00022781"/>
    </source>
</evidence>
<dbReference type="GO" id="GO:0006935">
    <property type="term" value="P:chemotaxis"/>
    <property type="evidence" value="ECO:0007669"/>
    <property type="project" value="UniProtKB-KW"/>
</dbReference>
<dbReference type="Pfam" id="PF01618">
    <property type="entry name" value="MotA_ExbB"/>
    <property type="match status" value="1"/>
</dbReference>
<sequence>MDLATIVGIVAGFFLISFAILSGGDVGIFIHVPSMMIVVGGATAATLISFQLKEVLGVISVIKKAFFSDKVDSVVLVETMVDLSKKARREGLLAIDKEVSKLEDPFMRTGMEMVVDGTEPEVIRGVMETELSYLMERHKKGQQILNAFGTYAPAFGMIGTLIGLVAMLTKLDDPSQIGGGMAVALITTFYGALLSNLVFLPLAGKLKNNSDEEVVIKEMIIEGVLSIQLGEHPNTIQRKLLNFLAPKERLGAGSQEAAG</sequence>
<dbReference type="InterPro" id="IPR046786">
    <property type="entry name" value="MotA_N"/>
</dbReference>
<dbReference type="PROSITE" id="PS01307">
    <property type="entry name" value="MOTA"/>
    <property type="match status" value="1"/>
</dbReference>
<proteinExistence type="inferred from homology"/>
<evidence type="ECO:0000259" key="14">
    <source>
        <dbReference type="Pfam" id="PF20560"/>
    </source>
</evidence>
<feature type="transmembrane region" description="Helical" evidence="12">
    <location>
        <begin position="180"/>
        <end position="200"/>
    </location>
</feature>
<dbReference type="Proteomes" id="UP000885779">
    <property type="component" value="Unassembled WGS sequence"/>
</dbReference>
<evidence type="ECO:0000256" key="9">
    <source>
        <dbReference type="ARBA" id="ARBA00022989"/>
    </source>
</evidence>
<dbReference type="InterPro" id="IPR002898">
    <property type="entry name" value="MotA_ExbB_proton_chnl"/>
</dbReference>
<keyword evidence="10" id="KW-0406">Ion transport</keyword>
<dbReference type="GO" id="GO:0005886">
    <property type="term" value="C:plasma membrane"/>
    <property type="evidence" value="ECO:0007669"/>
    <property type="project" value="UniProtKB-SubCell"/>
</dbReference>
<comment type="similarity">
    <text evidence="2">Belongs to the MotA family.</text>
</comment>
<feature type="domain" description="Motility protein A N-terminal" evidence="14">
    <location>
        <begin position="9"/>
        <end position="91"/>
    </location>
</feature>
<evidence type="ECO:0000256" key="3">
    <source>
        <dbReference type="ARBA" id="ARBA00022448"/>
    </source>
</evidence>
<comment type="caution">
    <text evidence="15">The sequence shown here is derived from an EMBL/GenBank/DDBJ whole genome shotgun (WGS) entry which is preliminary data.</text>
</comment>
<evidence type="ECO:0000256" key="7">
    <source>
        <dbReference type="ARBA" id="ARBA00022779"/>
    </source>
</evidence>
<keyword evidence="3" id="KW-0813">Transport</keyword>
<evidence type="ECO:0000256" key="1">
    <source>
        <dbReference type="ARBA" id="ARBA00004651"/>
    </source>
</evidence>
<dbReference type="PANTHER" id="PTHR30433">
    <property type="entry name" value="CHEMOTAXIS PROTEIN MOTA"/>
    <property type="match status" value="1"/>
</dbReference>
<evidence type="ECO:0000256" key="10">
    <source>
        <dbReference type="ARBA" id="ARBA00023065"/>
    </source>
</evidence>
<protein>
    <submittedName>
        <fullName evidence="15">Motility protein A</fullName>
    </submittedName>
</protein>
<keyword evidence="7" id="KW-0283">Flagellar rotation</keyword>
<keyword evidence="8" id="KW-0375">Hydrogen ion transport</keyword>
<keyword evidence="6 12" id="KW-0812">Transmembrane</keyword>
<evidence type="ECO:0000256" key="6">
    <source>
        <dbReference type="ARBA" id="ARBA00022692"/>
    </source>
</evidence>
<evidence type="ECO:0000313" key="15">
    <source>
        <dbReference type="EMBL" id="HGY55130.1"/>
    </source>
</evidence>
<keyword evidence="11 12" id="KW-0472">Membrane</keyword>